<evidence type="ECO:0000256" key="8">
    <source>
        <dbReference type="ARBA" id="ARBA00023015"/>
    </source>
</evidence>
<dbReference type="FunFam" id="1.10.10.1540:FF:000001">
    <property type="entry name" value="Actin-binding Rho-activating protein a"/>
    <property type="match status" value="1"/>
</dbReference>
<evidence type="ECO:0000256" key="3">
    <source>
        <dbReference type="ARBA" id="ARBA00022448"/>
    </source>
</evidence>
<evidence type="ECO:0000256" key="17">
    <source>
        <dbReference type="SAM" id="MobiDB-lite"/>
    </source>
</evidence>
<comment type="function">
    <text evidence="13">Acts as an activator of serum response factor (SRF)-dependent transcription possibly by inducing nuclear translocation of MKL1 or MKL2 and through a mechanism requiring Rho-actin signaling.</text>
</comment>
<gene>
    <name evidence="20" type="primary">LOC116942710</name>
</gene>
<dbReference type="AlphaFoldDB" id="A0AAJ7WW47"/>
<dbReference type="GO" id="GO:0035025">
    <property type="term" value="P:positive regulation of Rho protein signal transduction"/>
    <property type="evidence" value="ECO:0007669"/>
    <property type="project" value="InterPro"/>
</dbReference>
<feature type="compositionally biased region" description="Low complexity" evidence="17">
    <location>
        <begin position="127"/>
        <end position="145"/>
    </location>
</feature>
<evidence type="ECO:0000256" key="2">
    <source>
        <dbReference type="ARBA" id="ARBA00004245"/>
    </source>
</evidence>
<keyword evidence="11" id="KW-0009">Actin-binding</keyword>
<evidence type="ECO:0000259" key="18">
    <source>
        <dbReference type="SMART" id="SM01283"/>
    </source>
</evidence>
<evidence type="ECO:0000256" key="15">
    <source>
        <dbReference type="ARBA" id="ARBA00073502"/>
    </source>
</evidence>
<feature type="region of interest" description="Disordered" evidence="17">
    <location>
        <begin position="21"/>
        <end position="48"/>
    </location>
</feature>
<dbReference type="GO" id="GO:0005856">
    <property type="term" value="C:cytoskeleton"/>
    <property type="evidence" value="ECO:0007669"/>
    <property type="project" value="UniProtKB-SubCell"/>
</dbReference>
<keyword evidence="8" id="KW-0805">Transcription regulation</keyword>
<evidence type="ECO:0000256" key="14">
    <source>
        <dbReference type="ARBA" id="ARBA00063019"/>
    </source>
</evidence>
<name>A0AAJ7WW47_PETMA</name>
<dbReference type="GO" id="GO:0030017">
    <property type="term" value="C:sarcomere"/>
    <property type="evidence" value="ECO:0007669"/>
    <property type="project" value="UniProtKB-SubCell"/>
</dbReference>
<organism evidence="19 20">
    <name type="scientific">Petromyzon marinus</name>
    <name type="common">Sea lamprey</name>
    <dbReference type="NCBI Taxonomy" id="7757"/>
    <lineage>
        <taxon>Eukaryota</taxon>
        <taxon>Metazoa</taxon>
        <taxon>Chordata</taxon>
        <taxon>Craniata</taxon>
        <taxon>Vertebrata</taxon>
        <taxon>Cyclostomata</taxon>
        <taxon>Hyperoartia</taxon>
        <taxon>Petromyzontiformes</taxon>
        <taxon>Petromyzontidae</taxon>
        <taxon>Petromyzon</taxon>
    </lineage>
</organism>
<feature type="compositionally biased region" description="Basic and acidic residues" evidence="17">
    <location>
        <begin position="107"/>
        <end position="121"/>
    </location>
</feature>
<dbReference type="Pfam" id="PF14705">
    <property type="entry name" value="Costars"/>
    <property type="match status" value="1"/>
</dbReference>
<evidence type="ECO:0000256" key="11">
    <source>
        <dbReference type="ARBA" id="ARBA00023203"/>
    </source>
</evidence>
<dbReference type="GO" id="GO:0003779">
    <property type="term" value="F:actin binding"/>
    <property type="evidence" value="ECO:0007669"/>
    <property type="project" value="UniProtKB-KW"/>
</dbReference>
<dbReference type="SMART" id="SM01283">
    <property type="entry name" value="Costars"/>
    <property type="match status" value="1"/>
</dbReference>
<keyword evidence="5" id="KW-0597">Phosphoprotein</keyword>
<comment type="subunit">
    <text evidence="14">Binds F-actin and ABLIM1, ABLIM2 and ABLIM3. Interaction with ABLIM2 and ABLIM3 enhances activity.</text>
</comment>
<feature type="compositionally biased region" description="Basic and acidic residues" evidence="17">
    <location>
        <begin position="146"/>
        <end position="163"/>
    </location>
</feature>
<reference evidence="20" key="1">
    <citation type="submission" date="2025-08" db="UniProtKB">
        <authorList>
            <consortium name="RefSeq"/>
        </authorList>
    </citation>
    <scope>IDENTIFICATION</scope>
    <source>
        <tissue evidence="20">Sperm</tissue>
    </source>
</reference>
<dbReference type="InterPro" id="IPR027817">
    <property type="entry name" value="Costars_dom"/>
</dbReference>
<dbReference type="GeneID" id="116942710"/>
<dbReference type="RefSeq" id="XP_032810863.1">
    <property type="nucleotide sequence ID" value="XM_032954972.1"/>
</dbReference>
<keyword evidence="4" id="KW-0963">Cytoplasm</keyword>
<keyword evidence="10" id="KW-0804">Transcription</keyword>
<evidence type="ECO:0000256" key="9">
    <source>
        <dbReference type="ARBA" id="ARBA00023159"/>
    </source>
</evidence>
<dbReference type="Proteomes" id="UP001318040">
    <property type="component" value="Chromosome 15"/>
</dbReference>
<dbReference type="GO" id="GO:0015031">
    <property type="term" value="P:protein transport"/>
    <property type="evidence" value="ECO:0007669"/>
    <property type="project" value="UniProtKB-KW"/>
</dbReference>
<feature type="compositionally biased region" description="Polar residues" evidence="17">
    <location>
        <begin position="26"/>
        <end position="37"/>
    </location>
</feature>
<keyword evidence="12" id="KW-0206">Cytoskeleton</keyword>
<evidence type="ECO:0000256" key="13">
    <source>
        <dbReference type="ARBA" id="ARBA00059783"/>
    </source>
</evidence>
<evidence type="ECO:0000313" key="20">
    <source>
        <dbReference type="RefSeq" id="XP_032810863.1"/>
    </source>
</evidence>
<feature type="compositionally biased region" description="Polar residues" evidence="17">
    <location>
        <begin position="76"/>
        <end position="85"/>
    </location>
</feature>
<dbReference type="PANTHER" id="PTHR22739">
    <property type="entry name" value="STRIATED MUSCLE ACTIVATOR OF RHO-DEPENDENT SIGNALING-RELATED"/>
    <property type="match status" value="1"/>
</dbReference>
<dbReference type="InterPro" id="IPR026111">
    <property type="entry name" value="Abra"/>
</dbReference>
<dbReference type="InterPro" id="IPR038095">
    <property type="entry name" value="Costars_sf"/>
</dbReference>
<accession>A0AAJ7WW47</accession>
<keyword evidence="3" id="KW-0813">Transport</keyword>
<dbReference type="Gene3D" id="1.10.10.1540">
    <property type="entry name" value="Costar domain"/>
    <property type="match status" value="1"/>
</dbReference>
<evidence type="ECO:0000256" key="1">
    <source>
        <dbReference type="ARBA" id="ARBA00004204"/>
    </source>
</evidence>
<keyword evidence="19" id="KW-1185">Reference proteome</keyword>
<evidence type="ECO:0000256" key="4">
    <source>
        <dbReference type="ARBA" id="ARBA00022490"/>
    </source>
</evidence>
<sequence>MMEKKGFQAETNVMGLISDRLERNTNETSDVPLTDTSGDIFLPSKNHGLSDVTTCRVDAKECENTPKVVREAVRKNASTASTPTHEATPEEVNTGEPRLSSIESDAQADKDFKKSKHDATERSLQGTSPSPSTNASAAAAAATAAAEDKTTRRKSAREAKEPGGARVPNYGVVGDLTGLWQKRSRDHVDEQRLNPFSGDFDFAHAMAVRARKGERGYGSPRDGTATAERGRRAQRHVLREVDEMVLIIGEVGVRGEDGRPRVTFGRLFERYVRVSDKVVGILLRARKHGHVHFEGEMLWQGQDDGVVITLLA</sequence>
<evidence type="ECO:0000256" key="7">
    <source>
        <dbReference type="ARBA" id="ARBA00023010"/>
    </source>
</evidence>
<evidence type="ECO:0000313" key="19">
    <source>
        <dbReference type="Proteomes" id="UP001318040"/>
    </source>
</evidence>
<evidence type="ECO:0000256" key="6">
    <source>
        <dbReference type="ARBA" id="ARBA00022927"/>
    </source>
</evidence>
<evidence type="ECO:0000256" key="5">
    <source>
        <dbReference type="ARBA" id="ARBA00022553"/>
    </source>
</evidence>
<feature type="domain" description="Costars" evidence="18">
    <location>
        <begin position="235"/>
        <end position="311"/>
    </location>
</feature>
<dbReference type="KEGG" id="pmrn:116942710"/>
<dbReference type="PANTHER" id="PTHR22739:SF21">
    <property type="entry name" value="ACTIN-BINDING RHO-ACTIVATING PROTEIN"/>
    <property type="match status" value="1"/>
</dbReference>
<evidence type="ECO:0000256" key="16">
    <source>
        <dbReference type="ARBA" id="ARBA00076363"/>
    </source>
</evidence>
<evidence type="ECO:0000256" key="10">
    <source>
        <dbReference type="ARBA" id="ARBA00023163"/>
    </source>
</evidence>
<proteinExistence type="predicted"/>
<keyword evidence="6" id="KW-0653">Protein transport</keyword>
<evidence type="ECO:0000256" key="12">
    <source>
        <dbReference type="ARBA" id="ARBA00023212"/>
    </source>
</evidence>
<keyword evidence="7" id="KW-0811">Translocation</keyword>
<keyword evidence="9" id="KW-0010">Activator</keyword>
<feature type="region of interest" description="Disordered" evidence="17">
    <location>
        <begin position="211"/>
        <end position="231"/>
    </location>
</feature>
<feature type="region of interest" description="Disordered" evidence="17">
    <location>
        <begin position="74"/>
        <end position="170"/>
    </location>
</feature>
<comment type="subcellular location">
    <subcellularLocation>
        <location evidence="2">Cytoplasm</location>
        <location evidence="2">Cytoskeleton</location>
    </subcellularLocation>
    <subcellularLocation>
        <location evidence="1">Cytoplasm</location>
        <location evidence="1">Myofibril</location>
        <location evidence="1">Sarcomere</location>
    </subcellularLocation>
</comment>
<dbReference type="GO" id="GO:0045944">
    <property type="term" value="P:positive regulation of transcription by RNA polymerase II"/>
    <property type="evidence" value="ECO:0007669"/>
    <property type="project" value="TreeGrafter"/>
</dbReference>
<protein>
    <recommendedName>
        <fullName evidence="15">Actin-binding Rho-activating protein</fullName>
    </recommendedName>
    <alternativeName>
        <fullName evidence="16">Striated muscle activator of Rho-dependent signaling</fullName>
    </alternativeName>
</protein>